<dbReference type="InterPro" id="IPR014710">
    <property type="entry name" value="RmlC-like_jellyroll"/>
</dbReference>
<dbReference type="Proteomes" id="UP000332515">
    <property type="component" value="Unassembled WGS sequence"/>
</dbReference>
<evidence type="ECO:0000313" key="1">
    <source>
        <dbReference type="EMBL" id="MQT14633.1"/>
    </source>
</evidence>
<sequence>MTDLTPSIVRFLATLRRRIEAEPGHGPDFLRERDALLSVWPSDDARRGTPATPVRLPACAHFPGALAAALDGPEREIAAALAAIEPALAWVYGYPADPRRPGLADAIAFSDIVGGRGLLRAGAIGIGLTLIAPETAYPSLAHPAVEFYLVLSGTALWTAGAAPEAPRPPGSLILHPESLPHAMTTGSEPLLAVFTWHGDIASPSVYLD</sequence>
<dbReference type="Pfam" id="PF16867">
    <property type="entry name" value="DMSP_lyase"/>
    <property type="match status" value="1"/>
</dbReference>
<evidence type="ECO:0000313" key="2">
    <source>
        <dbReference type="Proteomes" id="UP000332515"/>
    </source>
</evidence>
<gene>
    <name evidence="1" type="ORF">F0357_18625</name>
</gene>
<comment type="caution">
    <text evidence="1">The sequence shown here is derived from an EMBL/GenBank/DDBJ whole genome shotgun (WGS) entry which is preliminary data.</text>
</comment>
<dbReference type="Gene3D" id="2.60.120.10">
    <property type="entry name" value="Jelly Rolls"/>
    <property type="match status" value="1"/>
</dbReference>
<protein>
    <recommendedName>
        <fullName evidence="3">Cupin domain-containing protein</fullName>
    </recommendedName>
</protein>
<accession>A0A6A7Y5W4</accession>
<evidence type="ECO:0008006" key="3">
    <source>
        <dbReference type="Google" id="ProtNLM"/>
    </source>
</evidence>
<name>A0A6A7Y5W4_9HYPH</name>
<dbReference type="InterPro" id="IPR031723">
    <property type="entry name" value="DMSP_lyase"/>
</dbReference>
<dbReference type="AlphaFoldDB" id="A0A6A7Y5W4"/>
<proteinExistence type="predicted"/>
<dbReference type="SUPFAM" id="SSF51182">
    <property type="entry name" value="RmlC-like cupins"/>
    <property type="match status" value="1"/>
</dbReference>
<reference evidence="1 2" key="1">
    <citation type="submission" date="2019-09" db="EMBL/GenBank/DDBJ databases">
        <title>Segnochrobactrum spirostomi gen. nov., sp. nov., isolated from the ciliate Spirostomum cf. yagiui and description of a novel family, Segnochrobactraceae fam. nov. within the order Rhizobiales of the class Alphaproteobacteria.</title>
        <authorList>
            <person name="Akter S."/>
            <person name="Shazib S.U.A."/>
            <person name="Shin M.K."/>
        </authorList>
    </citation>
    <scope>NUCLEOTIDE SEQUENCE [LARGE SCALE GENOMIC DNA]</scope>
    <source>
        <strain evidence="1 2">Sp-1</strain>
    </source>
</reference>
<organism evidence="1 2">
    <name type="scientific">Segnochrobactrum spirostomi</name>
    <dbReference type="NCBI Taxonomy" id="2608987"/>
    <lineage>
        <taxon>Bacteria</taxon>
        <taxon>Pseudomonadati</taxon>
        <taxon>Pseudomonadota</taxon>
        <taxon>Alphaproteobacteria</taxon>
        <taxon>Hyphomicrobiales</taxon>
        <taxon>Segnochrobactraceae</taxon>
        <taxon>Segnochrobactrum</taxon>
    </lineage>
</organism>
<keyword evidence="2" id="KW-1185">Reference proteome</keyword>
<dbReference type="GO" id="GO:0047869">
    <property type="term" value="F:dimethylpropiothetin dethiomethylase activity"/>
    <property type="evidence" value="ECO:0007669"/>
    <property type="project" value="InterPro"/>
</dbReference>
<dbReference type="RefSeq" id="WP_153487380.1">
    <property type="nucleotide sequence ID" value="NZ_VWNA01000002.1"/>
</dbReference>
<dbReference type="InterPro" id="IPR011051">
    <property type="entry name" value="RmlC_Cupin_sf"/>
</dbReference>
<dbReference type="EMBL" id="VWNA01000002">
    <property type="protein sequence ID" value="MQT14633.1"/>
    <property type="molecule type" value="Genomic_DNA"/>
</dbReference>